<sequence length="290" mass="33339">MAKMKNRDQVLSDLGIVFFLVLTFVTITFTAQDSAHYIQNLVMLNVTFLVILITYFSNITLGLVTNGIVIFFYISYTIFLVLVNGEPLTASSYFWIVLLPLFTYVVSLMTGRNLALQNRVKELEDENVSLSTVDPATGLRNFRTLISDAKIFIGMSKRGQIELSLMMIKFRHYKEIKRILGEERLPLFIRQMTEVMHRSLRAEDTLYLVEKDDITFGLFLITDTAGTKIVENRIRSHMKSEEFYTITAPYEVEIDLKIGVFHCDECKSGEAVSPLEFIEKARKEMEYDVG</sequence>
<evidence type="ECO:0000313" key="4">
    <source>
        <dbReference type="EMBL" id="MBC3900118.1"/>
    </source>
</evidence>
<feature type="domain" description="GGDEF" evidence="3">
    <location>
        <begin position="132"/>
        <end position="264"/>
    </location>
</feature>
<feature type="transmembrane region" description="Helical" evidence="2">
    <location>
        <begin position="37"/>
        <end position="56"/>
    </location>
</feature>
<dbReference type="Pfam" id="PF00990">
    <property type="entry name" value="GGDEF"/>
    <property type="match status" value="1"/>
</dbReference>
<keyword evidence="1" id="KW-0175">Coiled coil</keyword>
<dbReference type="Gene3D" id="3.30.70.270">
    <property type="match status" value="1"/>
</dbReference>
<evidence type="ECO:0000256" key="2">
    <source>
        <dbReference type="SAM" id="Phobius"/>
    </source>
</evidence>
<dbReference type="SUPFAM" id="SSF55073">
    <property type="entry name" value="Nucleotide cyclase"/>
    <property type="match status" value="1"/>
</dbReference>
<keyword evidence="2" id="KW-1133">Transmembrane helix</keyword>
<dbReference type="InterPro" id="IPR043128">
    <property type="entry name" value="Rev_trsase/Diguanyl_cyclase"/>
</dbReference>
<name>A0ABR6YY93_9FIRM</name>
<keyword evidence="2" id="KW-0812">Transmembrane</keyword>
<reference evidence="4 5" key="1">
    <citation type="journal article" date="2020" name="mSystems">
        <title>Defining Genomic and Predicted Metabolic Features of the Acetobacterium Genus.</title>
        <authorList>
            <person name="Ross D.E."/>
            <person name="Marshall C.W."/>
            <person name="Gulliver D."/>
            <person name="May H.D."/>
            <person name="Norman R.S."/>
        </authorList>
    </citation>
    <scope>NUCLEOTIDE SEQUENCE [LARGE SCALE GENOMIC DNA]</scope>
    <source>
        <strain evidence="4 5">DSM 4132</strain>
    </source>
</reference>
<keyword evidence="5" id="KW-1185">Reference proteome</keyword>
<evidence type="ECO:0000256" key="1">
    <source>
        <dbReference type="SAM" id="Coils"/>
    </source>
</evidence>
<accession>A0ABR6YY93</accession>
<gene>
    <name evidence="4" type="ORF">GH811_10865</name>
</gene>
<proteinExistence type="predicted"/>
<evidence type="ECO:0000313" key="5">
    <source>
        <dbReference type="Proteomes" id="UP000622405"/>
    </source>
</evidence>
<feature type="transmembrane region" description="Helical" evidence="2">
    <location>
        <begin position="93"/>
        <end position="111"/>
    </location>
</feature>
<dbReference type="Proteomes" id="UP000622405">
    <property type="component" value="Unassembled WGS sequence"/>
</dbReference>
<feature type="coiled-coil region" evidence="1">
    <location>
        <begin position="106"/>
        <end position="133"/>
    </location>
</feature>
<feature type="transmembrane region" description="Helical" evidence="2">
    <location>
        <begin position="63"/>
        <end position="81"/>
    </location>
</feature>
<evidence type="ECO:0000259" key="3">
    <source>
        <dbReference type="Pfam" id="PF00990"/>
    </source>
</evidence>
<keyword evidence="2" id="KW-0472">Membrane</keyword>
<organism evidence="4 5">
    <name type="scientific">Acetobacterium malicum</name>
    <dbReference type="NCBI Taxonomy" id="52692"/>
    <lineage>
        <taxon>Bacteria</taxon>
        <taxon>Bacillati</taxon>
        <taxon>Bacillota</taxon>
        <taxon>Clostridia</taxon>
        <taxon>Eubacteriales</taxon>
        <taxon>Eubacteriaceae</taxon>
        <taxon>Acetobacterium</taxon>
    </lineage>
</organism>
<feature type="transmembrane region" description="Helical" evidence="2">
    <location>
        <begin position="12"/>
        <end position="31"/>
    </location>
</feature>
<dbReference type="RefSeq" id="WP_186894442.1">
    <property type="nucleotide sequence ID" value="NZ_WJBE01000008.1"/>
</dbReference>
<dbReference type="InterPro" id="IPR000160">
    <property type="entry name" value="GGDEF_dom"/>
</dbReference>
<dbReference type="EMBL" id="WJBE01000008">
    <property type="protein sequence ID" value="MBC3900118.1"/>
    <property type="molecule type" value="Genomic_DNA"/>
</dbReference>
<comment type="caution">
    <text evidence="4">The sequence shown here is derived from an EMBL/GenBank/DDBJ whole genome shotgun (WGS) entry which is preliminary data.</text>
</comment>
<dbReference type="InterPro" id="IPR029787">
    <property type="entry name" value="Nucleotide_cyclase"/>
</dbReference>
<protein>
    <submittedName>
        <fullName evidence="4">Diguanylate cyclase</fullName>
    </submittedName>
</protein>